<keyword evidence="4" id="KW-1185">Reference proteome</keyword>
<sequence>MMMIMSEKPFDGTVAMHYGVIDDDDLVDVEDHLPTLPNTISFTHAADLLAEQFCSPMAREGYVKEDDQVQVKQNRVSLPSGNQSSLPANNSLANQRMLPPGNPQVFQMSQGLLAGVSMASRPQQLDSQQAVHQQQQLQ</sequence>
<feature type="compositionally biased region" description="Low complexity" evidence="1">
    <location>
        <begin position="123"/>
        <end position="138"/>
    </location>
</feature>
<protein>
    <recommendedName>
        <fullName evidence="2">PHL domain-containing protein</fullName>
    </recommendedName>
</protein>
<dbReference type="AlphaFoldDB" id="A0A4P1R584"/>
<dbReference type="Gramene" id="OIW02474">
    <property type="protein sequence ID" value="OIW02474"/>
    <property type="gene ID" value="TanjilG_05067"/>
</dbReference>
<dbReference type="Pfam" id="PF20474">
    <property type="entry name" value="PHL"/>
    <property type="match status" value="1"/>
</dbReference>
<dbReference type="GO" id="GO:0006357">
    <property type="term" value="P:regulation of transcription by RNA polymerase II"/>
    <property type="evidence" value="ECO:0007669"/>
    <property type="project" value="TreeGrafter"/>
</dbReference>
<feature type="region of interest" description="Disordered" evidence="1">
    <location>
        <begin position="74"/>
        <end position="104"/>
    </location>
</feature>
<dbReference type="GO" id="GO:0000124">
    <property type="term" value="C:SAGA complex"/>
    <property type="evidence" value="ECO:0007669"/>
    <property type="project" value="InterPro"/>
</dbReference>
<feature type="region of interest" description="Disordered" evidence="1">
    <location>
        <begin position="119"/>
        <end position="138"/>
    </location>
</feature>
<name>A0A4P1R584_LUPAN</name>
<reference evidence="3 4" key="1">
    <citation type="journal article" date="2017" name="Plant Biotechnol. J.">
        <title>A comprehensive draft genome sequence for lupin (Lupinus angustifolius), an emerging health food: insights into plant-microbe interactions and legume evolution.</title>
        <authorList>
            <person name="Hane J.K."/>
            <person name="Ming Y."/>
            <person name="Kamphuis L.G."/>
            <person name="Nelson M.N."/>
            <person name="Garg G."/>
            <person name="Atkins C.A."/>
            <person name="Bayer P.E."/>
            <person name="Bravo A."/>
            <person name="Bringans S."/>
            <person name="Cannon S."/>
            <person name="Edwards D."/>
            <person name="Foley R."/>
            <person name="Gao L.L."/>
            <person name="Harrison M.J."/>
            <person name="Huang W."/>
            <person name="Hurgobin B."/>
            <person name="Li S."/>
            <person name="Liu C.W."/>
            <person name="McGrath A."/>
            <person name="Morahan G."/>
            <person name="Murray J."/>
            <person name="Weller J."/>
            <person name="Jian J."/>
            <person name="Singh K.B."/>
        </authorList>
    </citation>
    <scope>NUCLEOTIDE SEQUENCE [LARGE SCALE GENOMIC DNA]</scope>
    <source>
        <strain evidence="4">cv. Tanjil</strain>
        <tissue evidence="3">Whole plant</tissue>
    </source>
</reference>
<dbReference type="PANTHER" id="PTHR13526:SF8">
    <property type="entry name" value="TRANSCRIPTION FACTOR SPT20 HOMOLOG"/>
    <property type="match status" value="1"/>
</dbReference>
<feature type="domain" description="PHL" evidence="2">
    <location>
        <begin position="3"/>
        <end position="72"/>
    </location>
</feature>
<gene>
    <name evidence="3" type="ORF">TanjilG_05067</name>
</gene>
<dbReference type="InterPro" id="IPR021950">
    <property type="entry name" value="Spt20"/>
</dbReference>
<accession>A0A4P1R584</accession>
<evidence type="ECO:0000313" key="3">
    <source>
        <dbReference type="EMBL" id="OIW02474.1"/>
    </source>
</evidence>
<dbReference type="EMBL" id="CM007371">
    <property type="protein sequence ID" value="OIW02474.1"/>
    <property type="molecule type" value="Genomic_DNA"/>
</dbReference>
<dbReference type="Proteomes" id="UP000188354">
    <property type="component" value="Chromosome LG11"/>
</dbReference>
<evidence type="ECO:0000313" key="4">
    <source>
        <dbReference type="Proteomes" id="UP000188354"/>
    </source>
</evidence>
<dbReference type="STRING" id="3871.A0A4P1R584"/>
<feature type="compositionally biased region" description="Polar residues" evidence="1">
    <location>
        <begin position="74"/>
        <end position="94"/>
    </location>
</feature>
<dbReference type="InterPro" id="IPR046467">
    <property type="entry name" value="PHL_dom"/>
</dbReference>
<evidence type="ECO:0000259" key="2">
    <source>
        <dbReference type="Pfam" id="PF20474"/>
    </source>
</evidence>
<dbReference type="GO" id="GO:0003712">
    <property type="term" value="F:transcription coregulator activity"/>
    <property type="evidence" value="ECO:0007669"/>
    <property type="project" value="InterPro"/>
</dbReference>
<dbReference type="PANTHER" id="PTHR13526">
    <property type="entry name" value="TRANSCRIPTION FACTOR SPT20 HOMOLOG"/>
    <property type="match status" value="1"/>
</dbReference>
<organism evidence="3 4">
    <name type="scientific">Lupinus angustifolius</name>
    <name type="common">Narrow-leaved blue lupine</name>
    <dbReference type="NCBI Taxonomy" id="3871"/>
    <lineage>
        <taxon>Eukaryota</taxon>
        <taxon>Viridiplantae</taxon>
        <taxon>Streptophyta</taxon>
        <taxon>Embryophyta</taxon>
        <taxon>Tracheophyta</taxon>
        <taxon>Spermatophyta</taxon>
        <taxon>Magnoliopsida</taxon>
        <taxon>eudicotyledons</taxon>
        <taxon>Gunneridae</taxon>
        <taxon>Pentapetalae</taxon>
        <taxon>rosids</taxon>
        <taxon>fabids</taxon>
        <taxon>Fabales</taxon>
        <taxon>Fabaceae</taxon>
        <taxon>Papilionoideae</taxon>
        <taxon>50 kb inversion clade</taxon>
        <taxon>genistoids sensu lato</taxon>
        <taxon>core genistoids</taxon>
        <taxon>Genisteae</taxon>
        <taxon>Lupinus</taxon>
    </lineage>
</organism>
<evidence type="ECO:0000256" key="1">
    <source>
        <dbReference type="SAM" id="MobiDB-lite"/>
    </source>
</evidence>
<proteinExistence type="predicted"/>